<sequence length="573" mass="61139">MILCGILTPAEALTGFSNPVVIMMAGLFVVGGGILQTGLAKALSRRIMRLAGDSDTALFLLVVVVTATIGAFVSNTGTVALMMPIVVSMAAEARKSTSTLLMPLAFASSMGGMLTLIGTPPNLVIDETLREFGYEGLSFFSFLPVGLVCLAVGVAVMMPLRRLLEKRNSAGDENKEKTPEELIDEYKLRNSVSAFYVNARSGVAGKSIAQLNLVAEYGISVVEIRREHSGRTPLMRAVSQTLPMQDTVIEDGDILYLSGDARQIELFAGKAKLRKRESSGFNFYDIGIAEIVIMPGSRLDGQKLRESKLRELYQVNVLGIKRSNEYITTALADSILKAGDILLIQGQWDNIAKTGNADEWLLIGQPQEMAEKVILDYKAPLAAIIMVAMVVVMAIDIIPVAPVTAVMAAALLMVLTGCLRSVDAAYKTVNWESLILIAAMMPMATALEKTGVSAAVSHSLVELLGSVGPMALVCGIYFTTSILTMFISNTATAVLMAPIAMSAANELGSNPLPMLFAVAVGASMCFASPFSTPPNALVMHAGNYTFSDYVKVGLPLQIIMGIVMTVFLPLLFA</sequence>
<comment type="subcellular location">
    <subcellularLocation>
        <location evidence="1">Membrane</location>
        <topology evidence="1">Multi-pass membrane protein</topology>
    </subcellularLocation>
</comment>
<evidence type="ECO:0000256" key="3">
    <source>
        <dbReference type="ARBA" id="ARBA00022692"/>
    </source>
</evidence>
<dbReference type="Gene3D" id="3.30.70.1450">
    <property type="entry name" value="Regulator of K+ conductance, C-terminal domain"/>
    <property type="match status" value="2"/>
</dbReference>
<feature type="transmembrane region" description="Helical" evidence="7">
    <location>
        <begin position="379"/>
        <end position="398"/>
    </location>
</feature>
<evidence type="ECO:0000256" key="5">
    <source>
        <dbReference type="ARBA" id="ARBA00022989"/>
    </source>
</evidence>
<dbReference type="EMBL" id="MN990733">
    <property type="protein sequence ID" value="QIM10241.1"/>
    <property type="molecule type" value="Genomic_DNA"/>
</dbReference>
<feature type="transmembrane region" description="Helical" evidence="7">
    <location>
        <begin position="476"/>
        <end position="500"/>
    </location>
</feature>
<dbReference type="InterPro" id="IPR051679">
    <property type="entry name" value="DASS-Related_Transporters"/>
</dbReference>
<dbReference type="SUPFAM" id="SSF116726">
    <property type="entry name" value="TrkA C-terminal domain-like"/>
    <property type="match status" value="2"/>
</dbReference>
<evidence type="ECO:0000259" key="8">
    <source>
        <dbReference type="PROSITE" id="PS51202"/>
    </source>
</evidence>
<protein>
    <submittedName>
        <fullName evidence="9">SLC13 family permease</fullName>
    </submittedName>
</protein>
<accession>A0A6G8F2E3</accession>
<keyword evidence="4" id="KW-0677">Repeat</keyword>
<evidence type="ECO:0000256" key="6">
    <source>
        <dbReference type="ARBA" id="ARBA00023136"/>
    </source>
</evidence>
<dbReference type="InterPro" id="IPR004680">
    <property type="entry name" value="Cit_transptr-like_dom"/>
</dbReference>
<feature type="domain" description="RCK C-terminal" evidence="8">
    <location>
        <begin position="180"/>
        <end position="273"/>
    </location>
</feature>
<evidence type="ECO:0000256" key="1">
    <source>
        <dbReference type="ARBA" id="ARBA00004141"/>
    </source>
</evidence>
<gene>
    <name evidence="9" type="ORF">Prevot485_3400</name>
</gene>
<evidence type="ECO:0000256" key="7">
    <source>
        <dbReference type="SAM" id="Phobius"/>
    </source>
</evidence>
<proteinExistence type="predicted"/>
<feature type="transmembrane region" description="Helical" evidence="7">
    <location>
        <begin position="404"/>
        <end position="422"/>
    </location>
</feature>
<organism evidence="9">
    <name type="scientific">uncultured Prevotella sp</name>
    <dbReference type="NCBI Taxonomy" id="159272"/>
    <lineage>
        <taxon>Bacteria</taxon>
        <taxon>Pseudomonadati</taxon>
        <taxon>Bacteroidota</taxon>
        <taxon>Bacteroidia</taxon>
        <taxon>Bacteroidales</taxon>
        <taxon>Prevotellaceae</taxon>
        <taxon>Prevotella</taxon>
        <taxon>environmental samples</taxon>
    </lineage>
</organism>
<dbReference type="GO" id="GO:0005886">
    <property type="term" value="C:plasma membrane"/>
    <property type="evidence" value="ECO:0007669"/>
    <property type="project" value="TreeGrafter"/>
</dbReference>
<dbReference type="Pfam" id="PF02080">
    <property type="entry name" value="TrkA_C"/>
    <property type="match status" value="2"/>
</dbReference>
<feature type="transmembrane region" description="Helical" evidence="7">
    <location>
        <begin position="512"/>
        <end position="532"/>
    </location>
</feature>
<feature type="domain" description="RCK C-terminal" evidence="8">
    <location>
        <begin position="276"/>
        <end position="360"/>
    </location>
</feature>
<keyword evidence="5 7" id="KW-1133">Transmembrane helix</keyword>
<feature type="transmembrane region" description="Helical" evidence="7">
    <location>
        <begin position="552"/>
        <end position="572"/>
    </location>
</feature>
<feature type="transmembrane region" description="Helical" evidence="7">
    <location>
        <begin position="59"/>
        <end position="87"/>
    </location>
</feature>
<evidence type="ECO:0000313" key="9">
    <source>
        <dbReference type="EMBL" id="QIM10241.1"/>
    </source>
</evidence>
<dbReference type="InterPro" id="IPR006037">
    <property type="entry name" value="RCK_C"/>
</dbReference>
<dbReference type="PROSITE" id="PS51202">
    <property type="entry name" value="RCK_C"/>
    <property type="match status" value="2"/>
</dbReference>
<dbReference type="GO" id="GO:0008324">
    <property type="term" value="F:monoatomic cation transmembrane transporter activity"/>
    <property type="evidence" value="ECO:0007669"/>
    <property type="project" value="InterPro"/>
</dbReference>
<reference evidence="9" key="1">
    <citation type="journal article" date="2020" name="J. ISSAAS">
        <title>Lactobacilli and other gastrointestinal microbiota of Peromyscus leucopus, reservoir host for agents of Lyme disease and other zoonoses in North America.</title>
        <authorList>
            <person name="Milovic A."/>
            <person name="Bassam K."/>
            <person name="Shao H."/>
            <person name="Chatzistamou I."/>
            <person name="Tufts D.M."/>
            <person name="Diuk-Wasser M."/>
            <person name="Barbour A.G."/>
        </authorList>
    </citation>
    <scope>NUCLEOTIDE SEQUENCE</scope>
    <source>
        <strain evidence="9">LL70</strain>
    </source>
</reference>
<dbReference type="GO" id="GO:0006813">
    <property type="term" value="P:potassium ion transport"/>
    <property type="evidence" value="ECO:0007669"/>
    <property type="project" value="InterPro"/>
</dbReference>
<feature type="transmembrane region" description="Helical" evidence="7">
    <location>
        <begin position="20"/>
        <end position="39"/>
    </location>
</feature>
<evidence type="ECO:0000256" key="2">
    <source>
        <dbReference type="ARBA" id="ARBA00022448"/>
    </source>
</evidence>
<dbReference type="AlphaFoldDB" id="A0A6G8F2E3"/>
<dbReference type="PANTHER" id="PTHR43652:SF1">
    <property type="entry name" value="RESPONSE REGULATOR"/>
    <property type="match status" value="1"/>
</dbReference>
<dbReference type="Pfam" id="PF03600">
    <property type="entry name" value="CitMHS"/>
    <property type="match status" value="1"/>
</dbReference>
<dbReference type="InterPro" id="IPR036721">
    <property type="entry name" value="RCK_C_sf"/>
</dbReference>
<keyword evidence="3 7" id="KW-0812">Transmembrane</keyword>
<feature type="transmembrane region" description="Helical" evidence="7">
    <location>
        <begin position="139"/>
        <end position="160"/>
    </location>
</feature>
<keyword evidence="2" id="KW-0813">Transport</keyword>
<evidence type="ECO:0000256" key="4">
    <source>
        <dbReference type="ARBA" id="ARBA00022737"/>
    </source>
</evidence>
<feature type="transmembrane region" description="Helical" evidence="7">
    <location>
        <begin position="99"/>
        <end position="119"/>
    </location>
</feature>
<keyword evidence="6 7" id="KW-0472">Membrane</keyword>
<name>A0A6G8F2E3_9BACT</name>
<dbReference type="PANTHER" id="PTHR43652">
    <property type="entry name" value="BASIC AMINO ACID ANTIPORTER YFCC-RELATED"/>
    <property type="match status" value="1"/>
</dbReference>
<feature type="transmembrane region" description="Helical" evidence="7">
    <location>
        <begin position="434"/>
        <end position="456"/>
    </location>
</feature>